<gene>
    <name evidence="2" type="ORF">FB458_1017</name>
</gene>
<dbReference type="Proteomes" id="UP000317893">
    <property type="component" value="Unassembled WGS sequence"/>
</dbReference>
<evidence type="ECO:0000256" key="1">
    <source>
        <dbReference type="SAM" id="Phobius"/>
    </source>
</evidence>
<organism evidence="2 3">
    <name type="scientific">Lapillicoccus jejuensis</name>
    <dbReference type="NCBI Taxonomy" id="402171"/>
    <lineage>
        <taxon>Bacteria</taxon>
        <taxon>Bacillati</taxon>
        <taxon>Actinomycetota</taxon>
        <taxon>Actinomycetes</taxon>
        <taxon>Micrococcales</taxon>
        <taxon>Intrasporangiaceae</taxon>
        <taxon>Lapillicoccus</taxon>
    </lineage>
</organism>
<keyword evidence="1" id="KW-1133">Transmembrane helix</keyword>
<evidence type="ECO:0000313" key="2">
    <source>
        <dbReference type="EMBL" id="TQJ07945.1"/>
    </source>
</evidence>
<accession>A0A542DXZ5</accession>
<protein>
    <submittedName>
        <fullName evidence="2">Thiosulfate dehydrogenase [quinone] large subunit</fullName>
    </submittedName>
</protein>
<name>A0A542DXZ5_9MICO</name>
<dbReference type="OrthoDB" id="3253635at2"/>
<dbReference type="EMBL" id="VFMN01000001">
    <property type="protein sequence ID" value="TQJ07945.1"/>
    <property type="molecule type" value="Genomic_DNA"/>
</dbReference>
<dbReference type="AlphaFoldDB" id="A0A542DXZ5"/>
<evidence type="ECO:0000313" key="3">
    <source>
        <dbReference type="Proteomes" id="UP000317893"/>
    </source>
</evidence>
<feature type="transmembrane region" description="Helical" evidence="1">
    <location>
        <begin position="132"/>
        <end position="151"/>
    </location>
</feature>
<keyword evidence="3" id="KW-1185">Reference proteome</keyword>
<feature type="transmembrane region" description="Helical" evidence="1">
    <location>
        <begin position="33"/>
        <end position="50"/>
    </location>
</feature>
<keyword evidence="1" id="KW-0812">Transmembrane</keyword>
<comment type="caution">
    <text evidence="2">The sequence shown here is derived from an EMBL/GenBank/DDBJ whole genome shotgun (WGS) entry which is preliminary data.</text>
</comment>
<sequence>MSTISGRAPRHSTTERPVALVTTTWSGAVVRRTAALTRLVLGSIFLWAFLDKLLALGHDTGKNPVTGVTTTYGDAAWVHGASPTSGFLTHASGPFASAYHALAGHAVVDWLFMLGLLGIGLGLVLGVALRPVAAAGSLLLVMMWASTLPPANNPVLDDHLVDALVLVLLAALDAGRTWGLGGWWSRLAPVRRHPVLR</sequence>
<feature type="transmembrane region" description="Helical" evidence="1">
    <location>
        <begin position="163"/>
        <end position="184"/>
    </location>
</feature>
<reference evidence="2 3" key="1">
    <citation type="submission" date="2019-06" db="EMBL/GenBank/DDBJ databases">
        <title>Sequencing the genomes of 1000 actinobacteria strains.</title>
        <authorList>
            <person name="Klenk H.-P."/>
        </authorList>
    </citation>
    <scope>NUCLEOTIDE SEQUENCE [LARGE SCALE GENOMIC DNA]</scope>
    <source>
        <strain evidence="2 3">DSM 18607</strain>
    </source>
</reference>
<keyword evidence="1" id="KW-0472">Membrane</keyword>
<proteinExistence type="predicted"/>
<dbReference type="RefSeq" id="WP_141847305.1">
    <property type="nucleotide sequence ID" value="NZ_BAAAPR010000013.1"/>
</dbReference>
<feature type="transmembrane region" description="Helical" evidence="1">
    <location>
        <begin position="102"/>
        <end position="125"/>
    </location>
</feature>